<protein>
    <submittedName>
        <fullName evidence="2">Uncharacterized protein</fullName>
    </submittedName>
</protein>
<dbReference type="EMBL" id="AB501211">
    <property type="protein sequence ID" value="BAL44207.1"/>
    <property type="molecule type" value="Genomic_DNA"/>
</dbReference>
<proteinExistence type="predicted"/>
<organism evidence="2">
    <name type="scientific">Weissella hellenica</name>
    <dbReference type="NCBI Taxonomy" id="46256"/>
    <lineage>
        <taxon>Bacteria</taxon>
        <taxon>Bacillati</taxon>
        <taxon>Bacillota</taxon>
        <taxon>Bacilli</taxon>
        <taxon>Lactobacillales</taxon>
        <taxon>Lactobacillaceae</taxon>
        <taxon>Weissella</taxon>
    </lineage>
</organism>
<dbReference type="AlphaFoldDB" id="H1A8I0"/>
<feature type="transmembrane region" description="Helical" evidence="1">
    <location>
        <begin position="20"/>
        <end position="38"/>
    </location>
</feature>
<keyword evidence="1" id="KW-1133">Transmembrane helix</keyword>
<accession>H1A8I0</accession>
<evidence type="ECO:0000256" key="1">
    <source>
        <dbReference type="SAM" id="Phobius"/>
    </source>
</evidence>
<feature type="transmembrane region" description="Helical" evidence="1">
    <location>
        <begin position="50"/>
        <end position="73"/>
    </location>
</feature>
<evidence type="ECO:0000313" key="2">
    <source>
        <dbReference type="EMBL" id="BAL44207.1"/>
    </source>
</evidence>
<keyword evidence="1" id="KW-0472">Membrane</keyword>
<reference evidence="2" key="1">
    <citation type="journal article" date="2012" name="J. Appl. Microbiol.">
        <title>Characterization and identification of weissellicin Y and weissellicin M, novel bacteriocins produced by Weissella hellenica QU 13.</title>
        <authorList>
            <person name="Masuda Y."/>
            <person name="Zendo T."/>
            <person name="Sawa N."/>
            <person name="Perez R.H."/>
            <person name="Nakayama J."/>
            <person name="Sonomoto K."/>
        </authorList>
    </citation>
    <scope>NUCLEOTIDE SEQUENCE</scope>
    <source>
        <strain evidence="2">QU 13</strain>
    </source>
</reference>
<sequence length="77" mass="8658">MNTTIIKEQLISSFKSIKSIILILILSLISYTVTISANKIPLMSTNSSQITVSNTIFSLLSILGVFFYIANIWRKFN</sequence>
<name>H1A8I0_WEIHE</name>
<keyword evidence="1" id="KW-0812">Transmembrane</keyword>